<gene>
    <name evidence="3" type="ORF">RA11412_0042</name>
</gene>
<evidence type="ECO:0000259" key="2">
    <source>
        <dbReference type="Pfam" id="PF14016"/>
    </source>
</evidence>
<evidence type="ECO:0000313" key="3">
    <source>
        <dbReference type="EMBL" id="BAV86341.1"/>
    </source>
</evidence>
<dbReference type="Pfam" id="PF14016">
    <property type="entry name" value="DUF4232"/>
    <property type="match status" value="1"/>
</dbReference>
<dbReference type="Proteomes" id="UP000250241">
    <property type="component" value="Chromosome"/>
</dbReference>
<accession>A0A2Z5QVD3</accession>
<name>A0A2Z5QVD3_9MICC</name>
<dbReference type="EMBL" id="AP017895">
    <property type="protein sequence ID" value="BAV86341.1"/>
    <property type="molecule type" value="Genomic_DNA"/>
</dbReference>
<keyword evidence="4" id="KW-1185">Reference proteome</keyword>
<sequence>MSRAQACTENQVSVSLTPGPSTAGSQQYTLSFTNVSAGPCRLKGNPDVAHTNTDGSSIMGISSQLDGNLMNPSGVVLQSGETTTAAMRRVSASSHGDNCVVQNSPKLTVWLPGSGKGYAFDFDQDTCTNVPQLFVGQFGA</sequence>
<proteinExistence type="predicted"/>
<dbReference type="KEGG" id="raj:RA11412_0042"/>
<evidence type="ECO:0000256" key="1">
    <source>
        <dbReference type="SAM" id="MobiDB-lite"/>
    </source>
</evidence>
<dbReference type="AlphaFoldDB" id="A0A2Z5QVD3"/>
<feature type="region of interest" description="Disordered" evidence="1">
    <location>
        <begin position="1"/>
        <end position="24"/>
    </location>
</feature>
<protein>
    <recommendedName>
        <fullName evidence="2">DUF4232 domain-containing protein</fullName>
    </recommendedName>
</protein>
<dbReference type="InterPro" id="IPR025326">
    <property type="entry name" value="DUF4232"/>
</dbReference>
<organism evidence="3 4">
    <name type="scientific">Rothia aeria</name>
    <dbReference type="NCBI Taxonomy" id="172042"/>
    <lineage>
        <taxon>Bacteria</taxon>
        <taxon>Bacillati</taxon>
        <taxon>Actinomycetota</taxon>
        <taxon>Actinomycetes</taxon>
        <taxon>Micrococcales</taxon>
        <taxon>Micrococcaceae</taxon>
        <taxon>Rothia</taxon>
    </lineage>
</organism>
<feature type="domain" description="DUF4232" evidence="2">
    <location>
        <begin position="7"/>
        <end position="138"/>
    </location>
</feature>
<reference evidence="3 4" key="1">
    <citation type="submission" date="2016-10" db="EMBL/GenBank/DDBJ databases">
        <title>Genome sequence of Rothia aeria strain JCM11412.</title>
        <authorList>
            <person name="Nambu T."/>
        </authorList>
    </citation>
    <scope>NUCLEOTIDE SEQUENCE [LARGE SCALE GENOMIC DNA]</scope>
    <source>
        <strain evidence="3 4">JCM 11412</strain>
    </source>
</reference>
<evidence type="ECO:0000313" key="4">
    <source>
        <dbReference type="Proteomes" id="UP000250241"/>
    </source>
</evidence>